<evidence type="ECO:0000256" key="4">
    <source>
        <dbReference type="ARBA" id="ARBA00023136"/>
    </source>
</evidence>
<keyword evidence="7" id="KW-1185">Reference proteome</keyword>
<dbReference type="GO" id="GO:0012505">
    <property type="term" value="C:endomembrane system"/>
    <property type="evidence" value="ECO:0007669"/>
    <property type="project" value="UniProtKB-SubCell"/>
</dbReference>
<evidence type="ECO:0000256" key="3">
    <source>
        <dbReference type="ARBA" id="ARBA00022989"/>
    </source>
</evidence>
<name>A0A1E3TIA2_MYCSH</name>
<feature type="transmembrane region" description="Helical" evidence="5">
    <location>
        <begin position="53"/>
        <end position="74"/>
    </location>
</feature>
<dbReference type="EMBL" id="UEGW01000001">
    <property type="protein sequence ID" value="SRX91860.1"/>
    <property type="molecule type" value="Genomic_DNA"/>
</dbReference>
<evidence type="ECO:0000313" key="6">
    <source>
        <dbReference type="EMBL" id="SRX91860.1"/>
    </source>
</evidence>
<dbReference type="STRING" id="29313.BHQ16_06895"/>
<accession>A0A1E3TIA2</accession>
<comment type="subcellular location">
    <subcellularLocation>
        <location evidence="1">Endomembrane system</location>
        <topology evidence="1">Multi-pass membrane protein</topology>
    </subcellularLocation>
</comment>
<dbReference type="RefSeq" id="WP_069395292.1">
    <property type="nucleotide sequence ID" value="NZ_JACKUN010000014.1"/>
</dbReference>
<feature type="transmembrane region" description="Helical" evidence="5">
    <location>
        <begin position="12"/>
        <end position="33"/>
    </location>
</feature>
<evidence type="ECO:0000313" key="7">
    <source>
        <dbReference type="Proteomes" id="UP000252015"/>
    </source>
</evidence>
<evidence type="ECO:0000256" key="1">
    <source>
        <dbReference type="ARBA" id="ARBA00004127"/>
    </source>
</evidence>
<keyword evidence="2 5" id="KW-0812">Transmembrane</keyword>
<dbReference type="AlphaFoldDB" id="A0A1E3TIA2"/>
<evidence type="ECO:0000256" key="5">
    <source>
        <dbReference type="SAM" id="Phobius"/>
    </source>
</evidence>
<protein>
    <submittedName>
        <fullName evidence="6">RemK protein [Niastella koreensis GR20-10]</fullName>
    </submittedName>
</protein>
<dbReference type="Proteomes" id="UP000252015">
    <property type="component" value="Unassembled WGS sequence"/>
</dbReference>
<dbReference type="Gene3D" id="1.20.120.1630">
    <property type="match status" value="1"/>
</dbReference>
<dbReference type="Pfam" id="PF04191">
    <property type="entry name" value="PEMT"/>
    <property type="match status" value="1"/>
</dbReference>
<keyword evidence="3 5" id="KW-1133">Transmembrane helix</keyword>
<reference evidence="6 7" key="1">
    <citation type="submission" date="2018-05" db="EMBL/GenBank/DDBJ databases">
        <authorList>
            <consortium name="IHU Genomes"/>
        </authorList>
    </citation>
    <scope>NUCLEOTIDE SEQUENCE [LARGE SCALE GENOMIC DNA]</scope>
    <source>
        <strain evidence="6 7">P7336</strain>
    </source>
</reference>
<proteinExistence type="predicted"/>
<feature type="transmembrane region" description="Helical" evidence="5">
    <location>
        <begin position="107"/>
        <end position="133"/>
    </location>
</feature>
<gene>
    <name evidence="6" type="ORF">MSP7336_00081</name>
</gene>
<evidence type="ECO:0000256" key="2">
    <source>
        <dbReference type="ARBA" id="ARBA00022692"/>
    </source>
</evidence>
<keyword evidence="4 5" id="KW-0472">Membrane</keyword>
<organism evidence="6 7">
    <name type="scientific">Mycobacterium shimoidei</name>
    <dbReference type="NCBI Taxonomy" id="29313"/>
    <lineage>
        <taxon>Bacteria</taxon>
        <taxon>Bacillati</taxon>
        <taxon>Actinomycetota</taxon>
        <taxon>Actinomycetes</taxon>
        <taxon>Mycobacteriales</taxon>
        <taxon>Mycobacteriaceae</taxon>
        <taxon>Mycobacterium</taxon>
    </lineage>
</organism>
<dbReference type="InterPro" id="IPR007318">
    <property type="entry name" value="Phopholipid_MeTrfase"/>
</dbReference>
<dbReference type="OrthoDB" id="941586at2"/>
<sequence length="193" mass="21360">MVAGTHGRRLWWRHLLSFLLFPVTMTVVIPALIAPVADVRAPDLGSWRSGGLAAIGALLIIGGVSMLIWTVALFHRVGQGTLGVGSVMGEPVHLVVRGPYRHVRNPMISGVLCILLGESALTMSTALLVWFAIFLACQTIAIRFWEEPHLIERYGQEYLTYRDNVPRWIPRISAWRPSNVSEPFAAGHHGAHR</sequence>